<dbReference type="STRING" id="97359.A0A550BW58"/>
<sequence length="215" mass="23720">MRVLSMVPNSAATERCFSIFRAIHSDHRNRMEPEKVRRMTIVNADTQARYGAPPQPRRKRKFGDDDGEHGALATTPAVCSVPSSTSPTSSSSSLHEPDLPPLETDPDFPIDPRLATSDPSAPSENPEDTADEDDFPSLRQILQESADTADMDTSSDNAAHEDRTLKNLFHYPSVSEPSPESLGFMTEFWQRGETGLDAEKQFHEACCETLAENNG</sequence>
<evidence type="ECO:0000313" key="4">
    <source>
        <dbReference type="Proteomes" id="UP000320762"/>
    </source>
</evidence>
<proteinExistence type="predicted"/>
<dbReference type="InterPro" id="IPR012337">
    <property type="entry name" value="RNaseH-like_sf"/>
</dbReference>
<feature type="domain" description="HAT C-terminal dimerisation" evidence="2">
    <location>
        <begin position="2"/>
        <end position="43"/>
    </location>
</feature>
<dbReference type="GO" id="GO:0046983">
    <property type="term" value="F:protein dimerization activity"/>
    <property type="evidence" value="ECO:0007669"/>
    <property type="project" value="InterPro"/>
</dbReference>
<feature type="compositionally biased region" description="Low complexity" evidence="1">
    <location>
        <begin position="80"/>
        <end position="94"/>
    </location>
</feature>
<dbReference type="SUPFAM" id="SSF53098">
    <property type="entry name" value="Ribonuclease H-like"/>
    <property type="match status" value="1"/>
</dbReference>
<dbReference type="InterPro" id="IPR008906">
    <property type="entry name" value="HATC_C_dom"/>
</dbReference>
<evidence type="ECO:0000256" key="1">
    <source>
        <dbReference type="SAM" id="MobiDB-lite"/>
    </source>
</evidence>
<feature type="compositionally biased region" description="Low complexity" evidence="1">
    <location>
        <begin position="145"/>
        <end position="157"/>
    </location>
</feature>
<reference evidence="3 4" key="1">
    <citation type="journal article" date="2019" name="New Phytol.">
        <title>Comparative genomics reveals unique wood-decay strategies and fruiting body development in the Schizophyllaceae.</title>
        <authorList>
            <person name="Almasi E."/>
            <person name="Sahu N."/>
            <person name="Krizsan K."/>
            <person name="Balint B."/>
            <person name="Kovacs G.M."/>
            <person name="Kiss B."/>
            <person name="Cseklye J."/>
            <person name="Drula E."/>
            <person name="Henrissat B."/>
            <person name="Nagy I."/>
            <person name="Chovatia M."/>
            <person name="Adam C."/>
            <person name="LaButti K."/>
            <person name="Lipzen A."/>
            <person name="Riley R."/>
            <person name="Grigoriev I.V."/>
            <person name="Nagy L.G."/>
        </authorList>
    </citation>
    <scope>NUCLEOTIDE SEQUENCE [LARGE SCALE GENOMIC DNA]</scope>
    <source>
        <strain evidence="3 4">NL-1724</strain>
    </source>
</reference>
<organism evidence="3 4">
    <name type="scientific">Schizophyllum amplum</name>
    <dbReference type="NCBI Taxonomy" id="97359"/>
    <lineage>
        <taxon>Eukaryota</taxon>
        <taxon>Fungi</taxon>
        <taxon>Dikarya</taxon>
        <taxon>Basidiomycota</taxon>
        <taxon>Agaricomycotina</taxon>
        <taxon>Agaricomycetes</taxon>
        <taxon>Agaricomycetidae</taxon>
        <taxon>Agaricales</taxon>
        <taxon>Schizophyllaceae</taxon>
        <taxon>Schizophyllum</taxon>
    </lineage>
</organism>
<dbReference type="OrthoDB" id="2423954at2759"/>
<comment type="caution">
    <text evidence="3">The sequence shown here is derived from an EMBL/GenBank/DDBJ whole genome shotgun (WGS) entry which is preliminary data.</text>
</comment>
<dbReference type="AlphaFoldDB" id="A0A550BW58"/>
<dbReference type="Proteomes" id="UP000320762">
    <property type="component" value="Unassembled WGS sequence"/>
</dbReference>
<dbReference type="EMBL" id="VDMD01000059">
    <property type="protein sequence ID" value="TRM56790.1"/>
    <property type="molecule type" value="Genomic_DNA"/>
</dbReference>
<name>A0A550BW58_9AGAR</name>
<evidence type="ECO:0000313" key="3">
    <source>
        <dbReference type="EMBL" id="TRM56790.1"/>
    </source>
</evidence>
<feature type="region of interest" description="Disordered" evidence="1">
    <location>
        <begin position="42"/>
        <end position="161"/>
    </location>
</feature>
<protein>
    <recommendedName>
        <fullName evidence="2">HAT C-terminal dimerisation domain-containing protein</fullName>
    </recommendedName>
</protein>
<keyword evidence="4" id="KW-1185">Reference proteome</keyword>
<feature type="compositionally biased region" description="Acidic residues" evidence="1">
    <location>
        <begin position="125"/>
        <end position="135"/>
    </location>
</feature>
<gene>
    <name evidence="3" type="ORF">BD626DRAFT_517779</name>
</gene>
<evidence type="ECO:0000259" key="2">
    <source>
        <dbReference type="Pfam" id="PF05699"/>
    </source>
</evidence>
<dbReference type="Pfam" id="PF05699">
    <property type="entry name" value="Dimer_Tnp_hAT"/>
    <property type="match status" value="1"/>
</dbReference>
<accession>A0A550BW58</accession>